<keyword evidence="2" id="KW-0732">Signal</keyword>
<evidence type="ECO:0000313" key="3">
    <source>
        <dbReference type="EMBL" id="HIW78174.1"/>
    </source>
</evidence>
<dbReference type="AlphaFoldDB" id="A0A9D1QZL6"/>
<protein>
    <recommendedName>
        <fullName evidence="5">DUF4136 domain-containing protein</fullName>
    </recommendedName>
</protein>
<reference evidence="3" key="2">
    <citation type="submission" date="2021-04" db="EMBL/GenBank/DDBJ databases">
        <authorList>
            <person name="Gilroy R."/>
        </authorList>
    </citation>
    <scope>NUCLEOTIDE SEQUENCE</scope>
    <source>
        <strain evidence="3">ChiSxjej5B17-1746</strain>
    </source>
</reference>
<feature type="compositionally biased region" description="Low complexity" evidence="1">
    <location>
        <begin position="209"/>
        <end position="220"/>
    </location>
</feature>
<reference evidence="3" key="1">
    <citation type="journal article" date="2021" name="PeerJ">
        <title>Extensive microbial diversity within the chicken gut microbiome revealed by metagenomics and culture.</title>
        <authorList>
            <person name="Gilroy R."/>
            <person name="Ravi A."/>
            <person name="Getino M."/>
            <person name="Pursley I."/>
            <person name="Horton D.L."/>
            <person name="Alikhan N.F."/>
            <person name="Baker D."/>
            <person name="Gharbi K."/>
            <person name="Hall N."/>
            <person name="Watson M."/>
            <person name="Adriaenssens E.M."/>
            <person name="Foster-Nyarko E."/>
            <person name="Jarju S."/>
            <person name="Secka A."/>
            <person name="Antonio M."/>
            <person name="Oren A."/>
            <person name="Chaudhuri R.R."/>
            <person name="La Ragione R."/>
            <person name="Hildebrand F."/>
            <person name="Pallen M.J."/>
        </authorList>
    </citation>
    <scope>NUCLEOTIDE SEQUENCE</scope>
    <source>
        <strain evidence="3">ChiSxjej5B17-1746</strain>
    </source>
</reference>
<feature type="signal peptide" evidence="2">
    <location>
        <begin position="1"/>
        <end position="19"/>
    </location>
</feature>
<dbReference type="EMBL" id="DXGI01000120">
    <property type="protein sequence ID" value="HIW78174.1"/>
    <property type="molecule type" value="Genomic_DNA"/>
</dbReference>
<dbReference type="PROSITE" id="PS51257">
    <property type="entry name" value="PROKAR_LIPOPROTEIN"/>
    <property type="match status" value="1"/>
</dbReference>
<feature type="chain" id="PRO_5038712270" description="DUF4136 domain-containing protein" evidence="2">
    <location>
        <begin position="20"/>
        <end position="329"/>
    </location>
</feature>
<gene>
    <name evidence="3" type="ORF">H9874_03405</name>
</gene>
<evidence type="ECO:0000256" key="2">
    <source>
        <dbReference type="SAM" id="SignalP"/>
    </source>
</evidence>
<accession>A0A9D1QZL6</accession>
<name>A0A9D1QZL6_9BACT</name>
<feature type="compositionally biased region" description="Pro residues" evidence="1">
    <location>
        <begin position="221"/>
        <end position="231"/>
    </location>
</feature>
<evidence type="ECO:0000256" key="1">
    <source>
        <dbReference type="SAM" id="MobiDB-lite"/>
    </source>
</evidence>
<evidence type="ECO:0008006" key="5">
    <source>
        <dbReference type="Google" id="ProtNLM"/>
    </source>
</evidence>
<proteinExistence type="predicted"/>
<comment type="caution">
    <text evidence="3">The sequence shown here is derived from an EMBL/GenBank/DDBJ whole genome shotgun (WGS) entry which is preliminary data.</text>
</comment>
<dbReference type="Proteomes" id="UP000824264">
    <property type="component" value="Unassembled WGS sequence"/>
</dbReference>
<feature type="region of interest" description="Disordered" evidence="1">
    <location>
        <begin position="187"/>
        <end position="268"/>
    </location>
</feature>
<evidence type="ECO:0000313" key="4">
    <source>
        <dbReference type="Proteomes" id="UP000824264"/>
    </source>
</evidence>
<sequence length="329" mass="34414">MQRFGVVVLFMMLCLGSMAAAGCAPRVLATVQANAEPMPVKLTWAAVPGPGLSASVPQTMLVVDEVAASLASALSLYNWKWLSNPDQAAQADVLVRIWWLAEGPQYVMERTIEPFYGPPYGSGVSVGFGTGGFWGRRRWRPFGYYGYGYGYSEPTIQAVYSRRLIVEALRADALPRATREALLPPPAAAKGQGLASAPNAPGAVPSAEPDAAGTARAVAPAPNPAKGPYAPPLALDDEALSKPPYAAPLTANGSDPSKETPFAPPLLDSAAQGVPREAVLWRVVVTSGGSSGDTRAILPQLAAAAAQAVGKNMQADVIIDSDMHVTYSQ</sequence>
<organism evidence="3 4">
    <name type="scientific">Candidatus Bilophila faecipullorum</name>
    <dbReference type="NCBI Taxonomy" id="2838482"/>
    <lineage>
        <taxon>Bacteria</taxon>
        <taxon>Pseudomonadati</taxon>
        <taxon>Thermodesulfobacteriota</taxon>
        <taxon>Desulfovibrionia</taxon>
        <taxon>Desulfovibrionales</taxon>
        <taxon>Desulfovibrionaceae</taxon>
        <taxon>Bilophila</taxon>
    </lineage>
</organism>